<comment type="catalytic activity">
    <reaction evidence="10">
        <text>GTP + AH2 + S-adenosyl-L-methionine = (8S)-3',8-cyclo-7,8-dihydroguanosine 5'-triphosphate + 5'-deoxyadenosine + L-methionine + A + H(+)</text>
        <dbReference type="Rhea" id="RHEA:49576"/>
        <dbReference type="ChEBI" id="CHEBI:13193"/>
        <dbReference type="ChEBI" id="CHEBI:15378"/>
        <dbReference type="ChEBI" id="CHEBI:17319"/>
        <dbReference type="ChEBI" id="CHEBI:17499"/>
        <dbReference type="ChEBI" id="CHEBI:37565"/>
        <dbReference type="ChEBI" id="CHEBI:57844"/>
        <dbReference type="ChEBI" id="CHEBI:59789"/>
        <dbReference type="ChEBI" id="CHEBI:131766"/>
        <dbReference type="EC" id="4.1.99.22"/>
    </reaction>
</comment>
<comment type="similarity">
    <text evidence="10">Belongs to the radical SAM superfamily. MoaA family.</text>
</comment>
<keyword evidence="9 10" id="KW-0456">Lyase</keyword>
<dbReference type="CDD" id="cd21117">
    <property type="entry name" value="Twitch_MoaA"/>
    <property type="match status" value="1"/>
</dbReference>
<comment type="caution">
    <text evidence="10">Lacks conserved residue(s) required for the propagation of feature annotation.</text>
</comment>
<keyword evidence="3 10" id="KW-0479">Metal-binding</keyword>
<feature type="binding site" evidence="10">
    <location>
        <position position="244"/>
    </location>
    <ligand>
        <name>[4Fe-4S] cluster</name>
        <dbReference type="ChEBI" id="CHEBI:49883"/>
        <label>2</label>
        <note>4Fe-4S-substrate</note>
    </ligand>
</feature>
<comment type="cofactor">
    <cofactor evidence="10">
        <name>[4Fe-4S] cluster</name>
        <dbReference type="ChEBI" id="CHEBI:49883"/>
    </cofactor>
    <text evidence="10">Binds 2 [4Fe-4S] clusters. Binds 1 [4Fe-4S] cluster coordinated with 3 cysteines and an exchangeable S-adenosyl-L-methionine and 1 [4Fe-4S] cluster coordinated with 3 cysteines and the GTP-derived substrate.</text>
</comment>
<keyword evidence="13" id="KW-1185">Reference proteome</keyword>
<evidence type="ECO:0000259" key="11">
    <source>
        <dbReference type="PROSITE" id="PS51918"/>
    </source>
</evidence>
<comment type="pathway">
    <text evidence="10">Cofactor biosynthesis; molybdopterin biosynthesis.</text>
</comment>
<dbReference type="Pfam" id="PF04055">
    <property type="entry name" value="Radical_SAM"/>
    <property type="match status" value="1"/>
</dbReference>
<keyword evidence="8 10" id="KW-0501">Molybdenum cofactor biosynthesis</keyword>
<dbReference type="OrthoDB" id="6925at2157"/>
<feature type="binding site" evidence="10">
    <location>
        <position position="241"/>
    </location>
    <ligand>
        <name>[4Fe-4S] cluster</name>
        <dbReference type="ChEBI" id="CHEBI:49883"/>
        <label>2</label>
        <note>4Fe-4S-substrate</note>
    </ligand>
</feature>
<dbReference type="InterPro" id="IPR040064">
    <property type="entry name" value="MoaA-like"/>
</dbReference>
<dbReference type="HAMAP" id="MF_01225_A">
    <property type="entry name" value="MoaA_A"/>
    <property type="match status" value="1"/>
</dbReference>
<evidence type="ECO:0000313" key="13">
    <source>
        <dbReference type="Proteomes" id="UP000245657"/>
    </source>
</evidence>
<keyword evidence="1 10" id="KW-0004">4Fe-4S</keyword>
<evidence type="ECO:0000256" key="10">
    <source>
        <dbReference type="HAMAP-Rule" id="MF_01225"/>
    </source>
</evidence>
<dbReference type="Gene3D" id="3.20.20.70">
    <property type="entry name" value="Aldolase class I"/>
    <property type="match status" value="1"/>
</dbReference>
<dbReference type="InterPro" id="IPR013485">
    <property type="entry name" value="MoaA_arc"/>
</dbReference>
<dbReference type="Pfam" id="PF06463">
    <property type="entry name" value="Mob_synth_C"/>
    <property type="match status" value="1"/>
</dbReference>
<protein>
    <recommendedName>
        <fullName evidence="10">Probable GTP 3',8-cyclase</fullName>
        <ecNumber evidence="10">4.1.99.22</ecNumber>
    </recommendedName>
    <alternativeName>
        <fullName evidence="10">Molybdenum cofactor biosynthesis protein A</fullName>
    </alternativeName>
</protein>
<dbReference type="SFLD" id="SFLDG01067">
    <property type="entry name" value="SPASM/twitch_domain_containing"/>
    <property type="match status" value="1"/>
</dbReference>
<comment type="function">
    <text evidence="10">Catalyzes the cyclization of GTP to (8S)-3',8-cyclo-7,8-dihydroguanosine 5'-triphosphate.</text>
</comment>
<keyword evidence="5 10" id="KW-0408">Iron</keyword>
<feature type="binding site" evidence="10">
    <location>
        <position position="90"/>
    </location>
    <ligand>
        <name>GTP</name>
        <dbReference type="ChEBI" id="CHEBI:37565"/>
    </ligand>
</feature>
<keyword evidence="4 10" id="KW-0547">Nucleotide-binding</keyword>
<dbReference type="GO" id="GO:0046872">
    <property type="term" value="F:metal ion binding"/>
    <property type="evidence" value="ECO:0007669"/>
    <property type="project" value="UniProtKB-KW"/>
</dbReference>
<organism evidence="12 13">
    <name type="scientific">Methanospirillum lacunae</name>
    <dbReference type="NCBI Taxonomy" id="668570"/>
    <lineage>
        <taxon>Archaea</taxon>
        <taxon>Methanobacteriati</taxon>
        <taxon>Methanobacteriota</taxon>
        <taxon>Stenosarchaea group</taxon>
        <taxon>Methanomicrobia</taxon>
        <taxon>Methanomicrobiales</taxon>
        <taxon>Methanospirillaceae</taxon>
        <taxon>Methanospirillum</taxon>
    </lineage>
</organism>
<feature type="domain" description="Radical SAM core" evidence="11">
    <location>
        <begin position="6"/>
        <end position="227"/>
    </location>
</feature>
<dbReference type="PANTHER" id="PTHR22960:SF0">
    <property type="entry name" value="MOLYBDENUM COFACTOR BIOSYNTHESIS PROTEIN 1"/>
    <property type="match status" value="1"/>
</dbReference>
<keyword evidence="2 10" id="KW-0949">S-adenosyl-L-methionine</keyword>
<dbReference type="EMBL" id="QGMY01000002">
    <property type="protein sequence ID" value="PWR74034.1"/>
    <property type="molecule type" value="Genomic_DNA"/>
</dbReference>
<evidence type="ECO:0000256" key="8">
    <source>
        <dbReference type="ARBA" id="ARBA00023150"/>
    </source>
</evidence>
<dbReference type="GO" id="GO:0006777">
    <property type="term" value="P:Mo-molybdopterin cofactor biosynthetic process"/>
    <property type="evidence" value="ECO:0007669"/>
    <property type="project" value="UniProtKB-UniRule"/>
</dbReference>
<reference evidence="12 13" key="1">
    <citation type="submission" date="2018-05" db="EMBL/GenBank/DDBJ databases">
        <title>Draft genome of Methanospirillum lacunae Ki8-1.</title>
        <authorList>
            <person name="Dueholm M.S."/>
            <person name="Nielsen P.H."/>
            <person name="Bakmann L.F."/>
            <person name="Otzen D.E."/>
        </authorList>
    </citation>
    <scope>NUCLEOTIDE SEQUENCE [LARGE SCALE GENOMIC DNA]</scope>
    <source>
        <strain evidence="12 13">Ki8-1</strain>
    </source>
</reference>
<feature type="binding site" evidence="10">
    <location>
        <position position="66"/>
    </location>
    <ligand>
        <name>S-adenosyl-L-methionine</name>
        <dbReference type="ChEBI" id="CHEBI:59789"/>
    </ligand>
</feature>
<dbReference type="GO" id="GO:0051539">
    <property type="term" value="F:4 iron, 4 sulfur cluster binding"/>
    <property type="evidence" value="ECO:0007669"/>
    <property type="project" value="UniProtKB-UniRule"/>
</dbReference>
<evidence type="ECO:0000256" key="1">
    <source>
        <dbReference type="ARBA" id="ARBA00022485"/>
    </source>
</evidence>
<dbReference type="UniPathway" id="UPA00344"/>
<dbReference type="SMART" id="SM00729">
    <property type="entry name" value="Elp3"/>
    <property type="match status" value="1"/>
</dbReference>
<dbReference type="GO" id="GO:0061799">
    <property type="term" value="F:cyclic pyranopterin monophosphate synthase activity"/>
    <property type="evidence" value="ECO:0007669"/>
    <property type="project" value="TreeGrafter"/>
</dbReference>
<dbReference type="CDD" id="cd01335">
    <property type="entry name" value="Radical_SAM"/>
    <property type="match status" value="1"/>
</dbReference>
<dbReference type="EC" id="4.1.99.22" evidence="10"/>
<dbReference type="NCBIfam" id="TIGR02668">
    <property type="entry name" value="moaA_archaeal"/>
    <property type="match status" value="1"/>
</dbReference>
<dbReference type="SFLD" id="SFLDG01386">
    <property type="entry name" value="main_SPASM_domain-containing"/>
    <property type="match status" value="1"/>
</dbReference>
<dbReference type="InterPro" id="IPR007197">
    <property type="entry name" value="rSAM"/>
</dbReference>
<dbReference type="PROSITE" id="PS51918">
    <property type="entry name" value="RADICAL_SAM"/>
    <property type="match status" value="1"/>
</dbReference>
<dbReference type="InterPro" id="IPR013785">
    <property type="entry name" value="Aldolase_TIM"/>
</dbReference>
<proteinExistence type="inferred from homology"/>
<dbReference type="NCBIfam" id="NF001199">
    <property type="entry name" value="PRK00164.2-1"/>
    <property type="match status" value="1"/>
</dbReference>
<dbReference type="SFLD" id="SFLDS00029">
    <property type="entry name" value="Radical_SAM"/>
    <property type="match status" value="1"/>
</dbReference>
<dbReference type="GO" id="GO:1904047">
    <property type="term" value="F:S-adenosyl-L-methionine binding"/>
    <property type="evidence" value="ECO:0007669"/>
    <property type="project" value="UniProtKB-UniRule"/>
</dbReference>
<dbReference type="AlphaFoldDB" id="A0A2V2N103"/>
<feature type="binding site" evidence="10">
    <location>
        <position position="28"/>
    </location>
    <ligand>
        <name>S-adenosyl-L-methionine</name>
        <dbReference type="ChEBI" id="CHEBI:59789"/>
    </ligand>
</feature>
<evidence type="ECO:0000256" key="3">
    <source>
        <dbReference type="ARBA" id="ARBA00022723"/>
    </source>
</evidence>
<dbReference type="InterPro" id="IPR058240">
    <property type="entry name" value="rSAM_sf"/>
</dbReference>
<name>A0A2V2N103_9EURY</name>
<feature type="binding site" evidence="10">
    <location>
        <begin position="246"/>
        <end position="248"/>
    </location>
    <ligand>
        <name>GTP</name>
        <dbReference type="ChEBI" id="CHEBI:37565"/>
    </ligand>
</feature>
<feature type="binding site" evidence="10">
    <location>
        <position position="29"/>
    </location>
    <ligand>
        <name>[4Fe-4S] cluster</name>
        <dbReference type="ChEBI" id="CHEBI:49883"/>
        <label>1</label>
        <note>4Fe-4S-S-AdoMet</note>
    </ligand>
</feature>
<gene>
    <name evidence="10" type="primary">moaA</name>
    <name evidence="12" type="ORF">DK846_02425</name>
</gene>
<dbReference type="InterPro" id="IPR006638">
    <property type="entry name" value="Elp3/MiaA/NifB-like_rSAM"/>
</dbReference>
<accession>A0A2V2N103</accession>
<dbReference type="SUPFAM" id="SSF102114">
    <property type="entry name" value="Radical SAM enzymes"/>
    <property type="match status" value="1"/>
</dbReference>
<feature type="binding site" evidence="10">
    <location>
        <position position="22"/>
    </location>
    <ligand>
        <name>[4Fe-4S] cluster</name>
        <dbReference type="ChEBI" id="CHEBI:49883"/>
        <label>1</label>
        <note>4Fe-4S-S-AdoMet</note>
    </ligand>
</feature>
<sequence length="292" mass="32825">MAVRDNFQRPVSNIRISLNSGCNLKCIYCHREGECKPENPMSIDDIREILLASERLGIRSVKFTGGEPLLRKDILDIFRSVPAGIESSMTTNGTLLGPMAMDLYKAGLSRVNISLDSLRHETYKKITGVDSLDDALAGIEAAKAAGLVPIKINMVLLKGINEDEIDDFIRLVANDRHMILQIIELMDLGDCPYHADLSDLEDHIAASSKRVITRRMHHRKKYCYSGAEIEFVRPFHNSEFCKHCNRLRVTSDGKLKPCLLRSDNLVDIRGKKGEELDALFKQAIGLREPYNS</sequence>
<evidence type="ECO:0000256" key="4">
    <source>
        <dbReference type="ARBA" id="ARBA00022741"/>
    </source>
</evidence>
<dbReference type="InterPro" id="IPR050105">
    <property type="entry name" value="MoCo_biosynth_MoaA/MoaC"/>
</dbReference>
<dbReference type="GO" id="GO:0061798">
    <property type="term" value="F:GTP 3',8'-cyclase activity"/>
    <property type="evidence" value="ECO:0007669"/>
    <property type="project" value="UniProtKB-UniRule"/>
</dbReference>
<feature type="binding site" evidence="10">
    <location>
        <position position="151"/>
    </location>
    <ligand>
        <name>GTP</name>
        <dbReference type="ChEBI" id="CHEBI:37565"/>
    </ligand>
</feature>
<feature type="binding site" evidence="10">
    <location>
        <position position="26"/>
    </location>
    <ligand>
        <name>[4Fe-4S] cluster</name>
        <dbReference type="ChEBI" id="CHEBI:49883"/>
        <label>1</label>
        <note>4Fe-4S-S-AdoMet</note>
    </ligand>
</feature>
<comment type="caution">
    <text evidence="12">The sequence shown here is derived from an EMBL/GenBank/DDBJ whole genome shotgun (WGS) entry which is preliminary data.</text>
</comment>
<feature type="binding site" evidence="10">
    <location>
        <position position="15"/>
    </location>
    <ligand>
        <name>GTP</name>
        <dbReference type="ChEBI" id="CHEBI:37565"/>
    </ligand>
</feature>
<feature type="binding site" evidence="10">
    <location>
        <position position="114"/>
    </location>
    <ligand>
        <name>S-adenosyl-L-methionine</name>
        <dbReference type="ChEBI" id="CHEBI:59789"/>
    </ligand>
</feature>
<keyword evidence="7 10" id="KW-0342">GTP-binding</keyword>
<dbReference type="Proteomes" id="UP000245657">
    <property type="component" value="Unassembled WGS sequence"/>
</dbReference>
<keyword evidence="6 10" id="KW-0411">Iron-sulfur</keyword>
<evidence type="ECO:0000313" key="12">
    <source>
        <dbReference type="EMBL" id="PWR74034.1"/>
    </source>
</evidence>
<dbReference type="InterPro" id="IPR010505">
    <property type="entry name" value="MoaA_twitch"/>
</dbReference>
<evidence type="ECO:0000256" key="6">
    <source>
        <dbReference type="ARBA" id="ARBA00023014"/>
    </source>
</evidence>
<feature type="binding site" evidence="10">
    <location>
        <position position="62"/>
    </location>
    <ligand>
        <name>GTP</name>
        <dbReference type="ChEBI" id="CHEBI:37565"/>
    </ligand>
</feature>
<evidence type="ECO:0000256" key="2">
    <source>
        <dbReference type="ARBA" id="ARBA00022691"/>
    </source>
</evidence>
<dbReference type="SFLD" id="SFLDG01383">
    <property type="entry name" value="cyclic_pyranopterin_phosphate"/>
    <property type="match status" value="1"/>
</dbReference>
<evidence type="ECO:0000256" key="5">
    <source>
        <dbReference type="ARBA" id="ARBA00023004"/>
    </source>
</evidence>
<evidence type="ECO:0000256" key="7">
    <source>
        <dbReference type="ARBA" id="ARBA00023134"/>
    </source>
</evidence>
<feature type="binding site" evidence="10">
    <location>
        <position position="258"/>
    </location>
    <ligand>
        <name>[4Fe-4S] cluster</name>
        <dbReference type="ChEBI" id="CHEBI:49883"/>
        <label>2</label>
        <note>4Fe-4S-substrate</note>
    </ligand>
</feature>
<dbReference type="PANTHER" id="PTHR22960">
    <property type="entry name" value="MOLYBDOPTERIN COFACTOR SYNTHESIS PROTEIN A"/>
    <property type="match status" value="1"/>
</dbReference>
<dbReference type="RefSeq" id="WP_109967313.1">
    <property type="nucleotide sequence ID" value="NZ_CP176093.1"/>
</dbReference>
<dbReference type="GeneID" id="97549388"/>
<dbReference type="GO" id="GO:0005525">
    <property type="term" value="F:GTP binding"/>
    <property type="evidence" value="ECO:0007669"/>
    <property type="project" value="UniProtKB-UniRule"/>
</dbReference>
<evidence type="ECO:0000256" key="9">
    <source>
        <dbReference type="ARBA" id="ARBA00023239"/>
    </source>
</evidence>